<evidence type="ECO:0000256" key="1">
    <source>
        <dbReference type="ARBA" id="ARBA00010105"/>
    </source>
</evidence>
<evidence type="ECO:0000313" key="3">
    <source>
        <dbReference type="EMBL" id="EDS26365.1"/>
    </source>
</evidence>
<dbReference type="GO" id="GO:0005634">
    <property type="term" value="C:nucleus"/>
    <property type="evidence" value="ECO:0007669"/>
    <property type="project" value="TreeGrafter"/>
</dbReference>
<dbReference type="AlphaFoldDB" id="B0XF17"/>
<dbReference type="EnsemblMetazoa" id="CPIJ018089-RA">
    <property type="protein sequence ID" value="CPIJ018089-PA"/>
    <property type="gene ID" value="CPIJ018089"/>
</dbReference>
<reference evidence="3" key="1">
    <citation type="submission" date="2007-03" db="EMBL/GenBank/DDBJ databases">
        <title>Annotation of Culex pipiens quinquefasciatus.</title>
        <authorList>
            <consortium name="The Broad Institute Genome Sequencing Platform"/>
            <person name="Atkinson P.W."/>
            <person name="Hemingway J."/>
            <person name="Christensen B.M."/>
            <person name="Higgs S."/>
            <person name="Kodira C."/>
            <person name="Hannick L."/>
            <person name="Megy K."/>
            <person name="O'Leary S."/>
            <person name="Pearson M."/>
            <person name="Haas B.J."/>
            <person name="Mauceli E."/>
            <person name="Wortman J.R."/>
            <person name="Lee N.H."/>
            <person name="Guigo R."/>
            <person name="Stanke M."/>
            <person name="Alvarado L."/>
            <person name="Amedeo P."/>
            <person name="Antoine C.H."/>
            <person name="Arensburger P."/>
            <person name="Bidwell S.L."/>
            <person name="Crawford M."/>
            <person name="Camaro F."/>
            <person name="Devon K."/>
            <person name="Engels R."/>
            <person name="Hammond M."/>
            <person name="Howarth C."/>
            <person name="Koehrsen M."/>
            <person name="Lawson D."/>
            <person name="Montgomery P."/>
            <person name="Nene V."/>
            <person name="Nusbaum C."/>
            <person name="Puiu D."/>
            <person name="Romero-Severson J."/>
            <person name="Severson D.W."/>
            <person name="Shumway M."/>
            <person name="Sisk P."/>
            <person name="Stolte C."/>
            <person name="Zeng Q."/>
            <person name="Eisenstadt E."/>
            <person name="Fraser-Liggett C."/>
            <person name="Strausberg R."/>
            <person name="Galagan J."/>
            <person name="Birren B."/>
            <person name="Collins F.H."/>
        </authorList>
    </citation>
    <scope>NUCLEOTIDE SEQUENCE [LARGE SCALE GENOMIC DNA]</scope>
    <source>
        <strain evidence="3">JHB</strain>
    </source>
</reference>
<reference evidence="4" key="2">
    <citation type="submission" date="2021-02" db="UniProtKB">
        <authorList>
            <consortium name="EnsemblMetazoa"/>
        </authorList>
    </citation>
    <scope>IDENTIFICATION</scope>
    <source>
        <strain evidence="4">JHB</strain>
    </source>
</reference>
<dbReference type="VEuPathDB" id="VectorBase:CQUJHB004053"/>
<dbReference type="GO" id="GO:0005789">
    <property type="term" value="C:endoplasmic reticulum membrane"/>
    <property type="evidence" value="ECO:0007669"/>
    <property type="project" value="UniProtKB-SubCell"/>
</dbReference>
<name>B0XF17_CULQU</name>
<protein>
    <submittedName>
        <fullName evidence="3 4">Uncharacterized protein</fullName>
    </submittedName>
</protein>
<keyword evidence="5" id="KW-1185">Reference proteome</keyword>
<comment type="similarity">
    <text evidence="1">Belongs to the MYG1 family.</text>
</comment>
<dbReference type="Proteomes" id="UP000002320">
    <property type="component" value="Unassembled WGS sequence"/>
</dbReference>
<dbReference type="PANTHER" id="PTHR11215:SF1">
    <property type="entry name" value="MYG1 EXONUCLEASE"/>
    <property type="match status" value="1"/>
</dbReference>
<dbReference type="eggNOG" id="KOG2948">
    <property type="taxonomic scope" value="Eukaryota"/>
</dbReference>
<evidence type="ECO:0000313" key="5">
    <source>
        <dbReference type="Proteomes" id="UP000002320"/>
    </source>
</evidence>
<dbReference type="EMBL" id="DS232890">
    <property type="protein sequence ID" value="EDS26365.1"/>
    <property type="molecule type" value="Genomic_DNA"/>
</dbReference>
<dbReference type="PANTHER" id="PTHR11215">
    <property type="entry name" value="METAL DEPENDENT HYDROLASE - RELATED"/>
    <property type="match status" value="1"/>
</dbReference>
<feature type="compositionally biased region" description="Polar residues" evidence="2">
    <location>
        <begin position="268"/>
        <end position="279"/>
    </location>
</feature>
<gene>
    <name evidence="4" type="primary">6051885</name>
    <name evidence="3" type="ORF">CpipJ_CPIJ018089</name>
</gene>
<dbReference type="InterPro" id="IPR003226">
    <property type="entry name" value="MYG1_exonuclease"/>
</dbReference>
<dbReference type="KEGG" id="cqu:CpipJ_CPIJ018089"/>
<accession>B0XF17</accession>
<organism>
    <name type="scientific">Culex quinquefasciatus</name>
    <name type="common">Southern house mosquito</name>
    <name type="synonym">Culex pungens</name>
    <dbReference type="NCBI Taxonomy" id="7176"/>
    <lineage>
        <taxon>Eukaryota</taxon>
        <taxon>Metazoa</taxon>
        <taxon>Ecdysozoa</taxon>
        <taxon>Arthropoda</taxon>
        <taxon>Hexapoda</taxon>
        <taxon>Insecta</taxon>
        <taxon>Pterygota</taxon>
        <taxon>Neoptera</taxon>
        <taxon>Endopterygota</taxon>
        <taxon>Diptera</taxon>
        <taxon>Nematocera</taxon>
        <taxon>Culicoidea</taxon>
        <taxon>Culicidae</taxon>
        <taxon>Culicinae</taxon>
        <taxon>Culicini</taxon>
        <taxon>Culex</taxon>
        <taxon>Culex</taxon>
    </lineage>
</organism>
<dbReference type="OrthoDB" id="10265310at2759"/>
<dbReference type="InParanoid" id="B0XF17"/>
<dbReference type="STRING" id="7176.B0XF17"/>
<dbReference type="HOGENOM" id="CLU_750629_0_0_1"/>
<dbReference type="VEuPathDB" id="VectorBase:CQUJHB009363"/>
<dbReference type="Pfam" id="PF03690">
    <property type="entry name" value="MYG1_exonuc"/>
    <property type="match status" value="1"/>
</dbReference>
<proteinExistence type="inferred from homology"/>
<evidence type="ECO:0000256" key="2">
    <source>
        <dbReference type="SAM" id="MobiDB-lite"/>
    </source>
</evidence>
<evidence type="ECO:0000313" key="4">
    <source>
        <dbReference type="EnsemblMetazoa" id="CPIJ018089-PA"/>
    </source>
</evidence>
<dbReference type="VEuPathDB" id="VectorBase:CPIJ018089"/>
<sequence>MAILAGLATPGVAIALSEDRAAAQQSMQAAEDELNVEVEGEDAPLHSVESGSQFGLPAGYPFELLVGFDNKGSDDFITETVQASFRYTIDFNYIIQNFSTIANNREIKPGHEATISYSFPSESFAGRPVFDPAKNRYGTYQASFQETLNSMRPEVKVKREIRLSSAGLIHTYFGEEVNRKILERNSIANPEKELVRGVYRKLYDTLIAELDGIDNGVPMQGPPGIDSRCTLPDPEILEQENFCPWKEHLYELEGEHGIGGLPNEATQKPLSSRNNNCTATAAGGVPEGDEKGAVESDKDDDGILDADVEVYLTEDWQSKKIVTQNSNQSSGSRKSLTMRRKIRTKRLNRICKVCDACTERINSRLYKCV</sequence>
<feature type="region of interest" description="Disordered" evidence="2">
    <location>
        <begin position="268"/>
        <end position="300"/>
    </location>
</feature>
<dbReference type="eggNOG" id="KOG1631">
    <property type="taxonomic scope" value="Eukaryota"/>
</dbReference>